<gene>
    <name evidence="2" type="ORF">N4T19_20040</name>
</gene>
<accession>A0ABY5ZYX4</accession>
<dbReference type="RefSeq" id="WP_133248232.1">
    <property type="nucleotide sequence ID" value="NZ_CP104377.1"/>
</dbReference>
<proteinExistence type="predicted"/>
<feature type="region of interest" description="Disordered" evidence="1">
    <location>
        <begin position="52"/>
        <end position="71"/>
    </location>
</feature>
<organism evidence="2 3">
    <name type="scientific">Comamonas squillarum</name>
    <dbReference type="NCBI Taxonomy" id="2977320"/>
    <lineage>
        <taxon>Bacteria</taxon>
        <taxon>Pseudomonadati</taxon>
        <taxon>Pseudomonadota</taxon>
        <taxon>Betaproteobacteria</taxon>
        <taxon>Burkholderiales</taxon>
        <taxon>Comamonadaceae</taxon>
        <taxon>Comamonas</taxon>
    </lineage>
</organism>
<dbReference type="Proteomes" id="UP001058290">
    <property type="component" value="Chromosome"/>
</dbReference>
<evidence type="ECO:0008006" key="4">
    <source>
        <dbReference type="Google" id="ProtNLM"/>
    </source>
</evidence>
<dbReference type="EMBL" id="CP104377">
    <property type="protein sequence ID" value="UXC17957.1"/>
    <property type="molecule type" value="Genomic_DNA"/>
</dbReference>
<protein>
    <recommendedName>
        <fullName evidence="4">Zinc-finger domain-containing protein</fullName>
    </recommendedName>
</protein>
<evidence type="ECO:0000256" key="1">
    <source>
        <dbReference type="SAM" id="MobiDB-lite"/>
    </source>
</evidence>
<name>A0ABY5ZYX4_9BURK</name>
<sequence length="71" mass="8117">MKCREYIFQLTSGQMEEAGTAGKIAAWQHRMICFRCRAFTRNDQALQDMLKGYSEHLQTPPNPPAKPSSEN</sequence>
<evidence type="ECO:0000313" key="2">
    <source>
        <dbReference type="EMBL" id="UXC17957.1"/>
    </source>
</evidence>
<keyword evidence="3" id="KW-1185">Reference proteome</keyword>
<feature type="compositionally biased region" description="Pro residues" evidence="1">
    <location>
        <begin position="60"/>
        <end position="71"/>
    </location>
</feature>
<reference evidence="2" key="1">
    <citation type="submission" date="2022-09" db="EMBL/GenBank/DDBJ databases">
        <title>Bacterial diversity in gut of crayfish and pufferfish.</title>
        <authorList>
            <person name="Huang Y."/>
        </authorList>
    </citation>
    <scope>NUCLEOTIDE SEQUENCE</scope>
    <source>
        <strain evidence="2">PR12</strain>
    </source>
</reference>
<evidence type="ECO:0000313" key="3">
    <source>
        <dbReference type="Proteomes" id="UP001058290"/>
    </source>
</evidence>